<dbReference type="InterPro" id="IPR011990">
    <property type="entry name" value="TPR-like_helical_dom_sf"/>
</dbReference>
<comment type="caution">
    <text evidence="2">The sequence shown here is derived from an EMBL/GenBank/DDBJ whole genome shotgun (WGS) entry which is preliminary data.</text>
</comment>
<feature type="region of interest" description="Disordered" evidence="1">
    <location>
        <begin position="49"/>
        <end position="91"/>
    </location>
</feature>
<feature type="region of interest" description="Disordered" evidence="1">
    <location>
        <begin position="159"/>
        <end position="186"/>
    </location>
</feature>
<feature type="compositionally biased region" description="Gly residues" evidence="1">
    <location>
        <begin position="49"/>
        <end position="89"/>
    </location>
</feature>
<gene>
    <name evidence="2" type="ORF">Rsub_00497</name>
</gene>
<sequence>MALFLRKSRARLALGHCGAFVLPLVEGALAREEAVQSLAARATAALADAGGGGESGGEGAGGGGESGGEGAAPGSGGAGAGGPGGGGGSQAALLPKGLRRALIRFVRAGGAGEGEEASVFRGYKSKLRRKESAKAADREAARLVARLQAEAASSAAAAAAAGGGGGGGGEEDGGGGGGEGEAPAAVPGGADLFSDDAFFDAFVHLCRALASSGRAAAAAALVARAAALAKAAGGGKGAAKDRAALTLALGGSGGARRRRAQLWQLAAEVEVASGEPSTAVQHVRTLCSSWAYSWAAWGLYCRLLARLGSLRHWGRFVAQLRARHPDSFALAVLQAHATALAGDYSEASAEYATALRSLPNEPLLLLCLGAAQTSLAAARRAPARNAAALRGAAALASYARARGVASESEYNIGRGAHELGLLHAAAAHYERALAARDAAVAAADAEAAAAAGRGGGGGGGAAAMEVDGEGGGGAGGGGGAERTAEEAAALEGAAREAAHNLALIHRRSGAPGLARGLMARYLVF</sequence>
<organism evidence="2 3">
    <name type="scientific">Raphidocelis subcapitata</name>
    <dbReference type="NCBI Taxonomy" id="307507"/>
    <lineage>
        <taxon>Eukaryota</taxon>
        <taxon>Viridiplantae</taxon>
        <taxon>Chlorophyta</taxon>
        <taxon>core chlorophytes</taxon>
        <taxon>Chlorophyceae</taxon>
        <taxon>CS clade</taxon>
        <taxon>Sphaeropleales</taxon>
        <taxon>Selenastraceae</taxon>
        <taxon>Raphidocelis</taxon>
    </lineage>
</organism>
<dbReference type="InParanoid" id="A0A2V0NKF1"/>
<evidence type="ECO:0000256" key="1">
    <source>
        <dbReference type="SAM" id="MobiDB-lite"/>
    </source>
</evidence>
<dbReference type="SUPFAM" id="SSF48452">
    <property type="entry name" value="TPR-like"/>
    <property type="match status" value="1"/>
</dbReference>
<dbReference type="OrthoDB" id="10678250at2759"/>
<proteinExistence type="predicted"/>
<dbReference type="GO" id="GO:0006383">
    <property type="term" value="P:transcription by RNA polymerase III"/>
    <property type="evidence" value="ECO:0007669"/>
    <property type="project" value="InterPro"/>
</dbReference>
<accession>A0A2V0NKF1</accession>
<dbReference type="EMBL" id="BDRX01000002">
    <property type="protein sequence ID" value="GBF87786.1"/>
    <property type="molecule type" value="Genomic_DNA"/>
</dbReference>
<feature type="compositionally biased region" description="Gly residues" evidence="1">
    <location>
        <begin position="161"/>
        <end position="180"/>
    </location>
</feature>
<keyword evidence="3" id="KW-1185">Reference proteome</keyword>
<evidence type="ECO:0000313" key="3">
    <source>
        <dbReference type="Proteomes" id="UP000247498"/>
    </source>
</evidence>
<dbReference type="Proteomes" id="UP000247498">
    <property type="component" value="Unassembled WGS sequence"/>
</dbReference>
<reference evidence="2 3" key="1">
    <citation type="journal article" date="2018" name="Sci. Rep.">
        <title>Raphidocelis subcapitata (=Pseudokirchneriella subcapitata) provides an insight into genome evolution and environmental adaptations in the Sphaeropleales.</title>
        <authorList>
            <person name="Suzuki S."/>
            <person name="Yamaguchi H."/>
            <person name="Nakajima N."/>
            <person name="Kawachi M."/>
        </authorList>
    </citation>
    <scope>NUCLEOTIDE SEQUENCE [LARGE SCALE GENOMIC DNA]</scope>
    <source>
        <strain evidence="2 3">NIES-35</strain>
    </source>
</reference>
<dbReference type="STRING" id="307507.A0A2V0NKF1"/>
<evidence type="ECO:0000313" key="2">
    <source>
        <dbReference type="EMBL" id="GBF87786.1"/>
    </source>
</evidence>
<name>A0A2V0NKF1_9CHLO</name>
<dbReference type="InterPro" id="IPR039340">
    <property type="entry name" value="Tfc4/TFIIIC-102/Sfc4"/>
</dbReference>
<dbReference type="AlphaFoldDB" id="A0A2V0NKF1"/>
<dbReference type="GO" id="GO:0000127">
    <property type="term" value="C:transcription factor TFIIIC complex"/>
    <property type="evidence" value="ECO:0007669"/>
    <property type="project" value="TreeGrafter"/>
</dbReference>
<dbReference type="PANTHER" id="PTHR23082">
    <property type="entry name" value="TRANSCRIPTION INITIATION FACTOR IIIC TFIIIC , POLYPEPTIDE 3-RELATED"/>
    <property type="match status" value="1"/>
</dbReference>
<dbReference type="Gene3D" id="1.25.40.10">
    <property type="entry name" value="Tetratricopeptide repeat domain"/>
    <property type="match status" value="1"/>
</dbReference>
<dbReference type="PANTHER" id="PTHR23082:SF0">
    <property type="entry name" value="GENERAL TRANSCRIPTION FACTOR 3C POLYPEPTIDE 3"/>
    <property type="match status" value="1"/>
</dbReference>
<protein>
    <submittedName>
        <fullName evidence="2">Uncharacterized protein</fullName>
    </submittedName>
</protein>